<sequence>MLPISSTTFTSFRYIRHSWGTARIAANFGGAHTTGTTRHIGFTPTSKIPTIAAMTRFEGCSYVPLSINGIR</sequence>
<comment type="caution">
    <text evidence="1">The sequence shown here is derived from an EMBL/GenBank/DDBJ whole genome shotgun (WGS) entry which is preliminary data.</text>
</comment>
<dbReference type="AlphaFoldDB" id="F2AUG0"/>
<accession>F2AUG0</accession>
<gene>
    <name evidence="1" type="ORF">RBWH47_00352</name>
</gene>
<organism evidence="1 2">
    <name type="scientific">Rhodopirellula baltica WH47</name>
    <dbReference type="NCBI Taxonomy" id="991778"/>
    <lineage>
        <taxon>Bacteria</taxon>
        <taxon>Pseudomonadati</taxon>
        <taxon>Planctomycetota</taxon>
        <taxon>Planctomycetia</taxon>
        <taxon>Pirellulales</taxon>
        <taxon>Pirellulaceae</taxon>
        <taxon>Rhodopirellula</taxon>
    </lineage>
</organism>
<dbReference type="Proteomes" id="UP000006222">
    <property type="component" value="Unassembled WGS sequence"/>
</dbReference>
<proteinExistence type="predicted"/>
<protein>
    <submittedName>
        <fullName evidence="1">Uncharacterized protein</fullName>
    </submittedName>
</protein>
<evidence type="ECO:0000313" key="1">
    <source>
        <dbReference type="EMBL" id="EGF26727.1"/>
    </source>
</evidence>
<name>F2AUG0_RHOBT</name>
<reference evidence="1 2" key="1">
    <citation type="journal article" date="2013" name="Mar. Genomics">
        <title>Expression of sulfatases in Rhodopirellula baltica and the diversity of sulfatases in the genus Rhodopirellula.</title>
        <authorList>
            <person name="Wegner C.E."/>
            <person name="Richter-Heitmann T."/>
            <person name="Klindworth A."/>
            <person name="Klockow C."/>
            <person name="Richter M."/>
            <person name="Achstetter T."/>
            <person name="Glockner F.O."/>
            <person name="Harder J."/>
        </authorList>
    </citation>
    <scope>NUCLEOTIDE SEQUENCE [LARGE SCALE GENOMIC DNA]</scope>
    <source>
        <strain evidence="1 2">WH47</strain>
    </source>
</reference>
<evidence type="ECO:0000313" key="2">
    <source>
        <dbReference type="Proteomes" id="UP000006222"/>
    </source>
</evidence>
<dbReference type="EMBL" id="AFAR01000176">
    <property type="protein sequence ID" value="EGF26727.1"/>
    <property type="molecule type" value="Genomic_DNA"/>
</dbReference>